<name>A0A7Z1QEL2_SALET</name>
<dbReference type="AlphaFoldDB" id="A0A7Z1QEL2"/>
<sequence>MTTITNNKLTDERVSNATLIRLIQWAEQHNSHYVAAALCELQERRKADSAEPAGYHVIKECGKVGCSVATLEEAEKTRDFWNKKWTIRPYFYTPPARDNKQTDELVMWVKRLAHSFRNARPNSKLHGAAMDYLSRKGLISVEGVLR</sequence>
<reference evidence="3 4" key="1">
    <citation type="submission" date="2018-04" db="EMBL/GenBank/DDBJ databases">
        <title>Whole genome sequencing of Salmonella enterica.</title>
        <authorList>
            <person name="Bell R."/>
        </authorList>
    </citation>
    <scope>NUCLEOTIDE SEQUENCE [LARGE SCALE GENOMIC DNA]</scope>
    <source>
        <strain evidence="1 4">CFSAN058609</strain>
        <strain evidence="2 3">CFSAN058610</strain>
    </source>
</reference>
<evidence type="ECO:0000313" key="1">
    <source>
        <dbReference type="EMBL" id="PUF36906.1"/>
    </source>
</evidence>
<protein>
    <submittedName>
        <fullName evidence="2">Uncharacterized protein</fullName>
    </submittedName>
</protein>
<gene>
    <name evidence="2" type="ORF">DAX73_09585</name>
    <name evidence="1" type="ORF">DAX92_13295</name>
</gene>
<evidence type="ECO:0000313" key="2">
    <source>
        <dbReference type="EMBL" id="PUF60978.1"/>
    </source>
</evidence>
<accession>A0A7Z1QEL2</accession>
<dbReference type="Proteomes" id="UP000251351">
    <property type="component" value="Unassembled WGS sequence"/>
</dbReference>
<proteinExistence type="predicted"/>
<organism evidence="2 3">
    <name type="scientific">Salmonella enterica I</name>
    <dbReference type="NCBI Taxonomy" id="59201"/>
    <lineage>
        <taxon>Bacteria</taxon>
        <taxon>Pseudomonadati</taxon>
        <taxon>Pseudomonadota</taxon>
        <taxon>Gammaproteobacteria</taxon>
        <taxon>Enterobacterales</taxon>
        <taxon>Enterobacteriaceae</taxon>
        <taxon>Salmonella</taxon>
    </lineage>
</organism>
<dbReference type="EMBL" id="QARO01000007">
    <property type="protein sequence ID" value="PUF60978.1"/>
    <property type="molecule type" value="Genomic_DNA"/>
</dbReference>
<evidence type="ECO:0000313" key="4">
    <source>
        <dbReference type="Proteomes" id="UP000251540"/>
    </source>
</evidence>
<dbReference type="Proteomes" id="UP000251540">
    <property type="component" value="Unassembled WGS sequence"/>
</dbReference>
<dbReference type="RefSeq" id="WP_230323236.1">
    <property type="nucleotide sequence ID" value="NZ_QARO01000007.1"/>
</dbReference>
<comment type="caution">
    <text evidence="2">The sequence shown here is derived from an EMBL/GenBank/DDBJ whole genome shotgun (WGS) entry which is preliminary data.</text>
</comment>
<dbReference type="EMBL" id="QARP01000011">
    <property type="protein sequence ID" value="PUF36906.1"/>
    <property type="molecule type" value="Genomic_DNA"/>
</dbReference>
<evidence type="ECO:0000313" key="3">
    <source>
        <dbReference type="Proteomes" id="UP000251351"/>
    </source>
</evidence>